<gene>
    <name evidence="3" type="ORF">SAMN02983004_01098</name>
</gene>
<feature type="coiled-coil region" evidence="1">
    <location>
        <begin position="44"/>
        <end position="114"/>
    </location>
</feature>
<keyword evidence="2" id="KW-1133">Transmembrane helix</keyword>
<dbReference type="AlphaFoldDB" id="A0A1G4QFJ0"/>
<dbReference type="Gene3D" id="1.20.120.20">
    <property type="entry name" value="Apolipoprotein"/>
    <property type="match status" value="1"/>
</dbReference>
<sequence length="189" mass="21705">MNSLAYRTYNIESIKNEFLNMGFSAEAIDFVFLHNDNYNFEFLKEKLIDVEKNLRKDMANLDTKIDNVEKNLNTKIDGVEKSLQKDISSLDTKIDNVEKALNAKIDNVEKALNAKIDFVEKNLTIKIDSLDTKIDSVKSELTNKIENEVKDLRKDLNMGNRLVHFMILAAAILGPFIHSFLMQYIQGVK</sequence>
<evidence type="ECO:0000256" key="1">
    <source>
        <dbReference type="SAM" id="Coils"/>
    </source>
</evidence>
<dbReference type="Proteomes" id="UP000199262">
    <property type="component" value="Unassembled WGS sequence"/>
</dbReference>
<dbReference type="InterPro" id="IPR003900">
    <property type="entry name" value="KID_repeat"/>
</dbReference>
<name>A0A1G4QFJ0_BORJA</name>
<dbReference type="EMBL" id="FMTE01000020">
    <property type="protein sequence ID" value="SCW43370.1"/>
    <property type="molecule type" value="Genomic_DNA"/>
</dbReference>
<dbReference type="OrthoDB" id="352089at2"/>
<dbReference type="Pfam" id="PF02524">
    <property type="entry name" value="KID"/>
    <property type="match status" value="1"/>
</dbReference>
<dbReference type="SUPFAM" id="SSF58113">
    <property type="entry name" value="Apolipoprotein A-I"/>
    <property type="match status" value="1"/>
</dbReference>
<evidence type="ECO:0000256" key="2">
    <source>
        <dbReference type="SAM" id="Phobius"/>
    </source>
</evidence>
<keyword evidence="1" id="KW-0175">Coiled coil</keyword>
<keyword evidence="2" id="KW-0812">Transmembrane</keyword>
<feature type="transmembrane region" description="Helical" evidence="2">
    <location>
        <begin position="162"/>
        <end position="185"/>
    </location>
</feature>
<keyword evidence="2" id="KW-0472">Membrane</keyword>
<dbReference type="NCBIfam" id="NF040500">
    <property type="entry name" value="Bdr_N_group2"/>
    <property type="match status" value="1"/>
</dbReference>
<reference evidence="4" key="1">
    <citation type="submission" date="2016-10" db="EMBL/GenBank/DDBJ databases">
        <authorList>
            <person name="Varghese N."/>
            <person name="Submissions S."/>
        </authorList>
    </citation>
    <scope>NUCLEOTIDE SEQUENCE [LARGE SCALE GENOMIC DNA]</scope>
    <source>
        <strain evidence="4">ATCC 51557</strain>
    </source>
</reference>
<dbReference type="RefSeq" id="WP_091973899.1">
    <property type="nucleotide sequence ID" value="NZ_CP179494.1"/>
</dbReference>
<organism evidence="3 4">
    <name type="scientific">Borreliella japonica</name>
    <name type="common">Borrelia japonica</name>
    <dbReference type="NCBI Taxonomy" id="34095"/>
    <lineage>
        <taxon>Bacteria</taxon>
        <taxon>Pseudomonadati</taxon>
        <taxon>Spirochaetota</taxon>
        <taxon>Spirochaetia</taxon>
        <taxon>Spirochaetales</taxon>
        <taxon>Borreliaceae</taxon>
        <taxon>Borreliella</taxon>
    </lineage>
</organism>
<proteinExistence type="predicted"/>
<keyword evidence="4" id="KW-1185">Reference proteome</keyword>
<protein>
    <submittedName>
        <fullName evidence="3">KID repeat-containing protein</fullName>
    </submittedName>
</protein>
<evidence type="ECO:0000313" key="3">
    <source>
        <dbReference type="EMBL" id="SCW43370.1"/>
    </source>
</evidence>
<accession>A0A1G4QFJ0</accession>
<evidence type="ECO:0000313" key="4">
    <source>
        <dbReference type="Proteomes" id="UP000199262"/>
    </source>
</evidence>